<name>Q85WT7_PINKO</name>
<keyword evidence="1" id="KW-0150">Chloroplast</keyword>
<evidence type="ECO:0000313" key="1">
    <source>
        <dbReference type="EMBL" id="AAO74132.1"/>
    </source>
</evidence>
<dbReference type="AlphaFoldDB" id="Q85WT7"/>
<sequence>MMFGLDISKNTLNRTCRLPLSAISCEIHMLGTLITCFDQDEFQNLFFFR</sequence>
<geneLocation type="chloroplast" evidence="1"/>
<proteinExistence type="predicted"/>
<organism evidence="1">
    <name type="scientific">Pinus koraiensis</name>
    <name type="common">Korean pine</name>
    <dbReference type="NCBI Taxonomy" id="88728"/>
    <lineage>
        <taxon>Eukaryota</taxon>
        <taxon>Viridiplantae</taxon>
        <taxon>Streptophyta</taxon>
        <taxon>Embryophyta</taxon>
        <taxon>Tracheophyta</taxon>
        <taxon>Spermatophyta</taxon>
        <taxon>Pinopsida</taxon>
        <taxon>Pinidae</taxon>
        <taxon>Conifers I</taxon>
        <taxon>Pinales</taxon>
        <taxon>Pinaceae</taxon>
        <taxon>Pinus</taxon>
        <taxon>Pinus subgen. Strobus</taxon>
    </lineage>
</organism>
<dbReference type="EMBL" id="AY228468">
    <property type="protein sequence ID" value="AAO74132.1"/>
    <property type="molecule type" value="Genomic_DNA"/>
</dbReference>
<protein>
    <submittedName>
        <fullName evidence="1">ORF49i</fullName>
    </submittedName>
</protein>
<accession>Q85WT7</accession>
<reference evidence="1" key="1">
    <citation type="submission" date="2007-04" db="EMBL/GenBank/DDBJ databases">
        <authorList>
            <person name="Noh E.W."/>
            <person name="Lee J.S."/>
            <person name="Choi Y.I."/>
            <person name="Han M.S."/>
            <person name="Yi Y.S."/>
            <person name="Han S.U."/>
        </authorList>
    </citation>
    <scope>NUCLEOTIDE SEQUENCE</scope>
</reference>
<keyword evidence="1" id="KW-0934">Plastid</keyword>